<dbReference type="InterPro" id="IPR000866">
    <property type="entry name" value="AhpC/TSA"/>
</dbReference>
<evidence type="ECO:0000259" key="3">
    <source>
        <dbReference type="Pfam" id="PF00578"/>
    </source>
</evidence>
<gene>
    <name evidence="4" type="ORF">TTHT_2150</name>
</gene>
<dbReference type="GO" id="GO:0016209">
    <property type="term" value="F:antioxidant activity"/>
    <property type="evidence" value="ECO:0007669"/>
    <property type="project" value="InterPro"/>
</dbReference>
<dbReference type="CDD" id="cd02966">
    <property type="entry name" value="TlpA_like_family"/>
    <property type="match status" value="1"/>
</dbReference>
<dbReference type="PANTHER" id="PTHR42852">
    <property type="entry name" value="THIOL:DISULFIDE INTERCHANGE PROTEIN DSBE"/>
    <property type="match status" value="1"/>
</dbReference>
<evidence type="ECO:0000313" key="5">
    <source>
        <dbReference type="Proteomes" id="UP000595564"/>
    </source>
</evidence>
<dbReference type="SUPFAM" id="SSF52833">
    <property type="entry name" value="Thioredoxin-like"/>
    <property type="match status" value="1"/>
</dbReference>
<dbReference type="EMBL" id="AP017470">
    <property type="protein sequence ID" value="BBB33582.1"/>
    <property type="molecule type" value="Genomic_DNA"/>
</dbReference>
<keyword evidence="1" id="KW-0802">TPR repeat</keyword>
<dbReference type="InterPro" id="IPR036249">
    <property type="entry name" value="Thioredoxin-like_sf"/>
</dbReference>
<dbReference type="KEGG" id="thyd:TTHT_2150"/>
<dbReference type="Gene3D" id="3.40.30.10">
    <property type="entry name" value="Glutaredoxin"/>
    <property type="match status" value="1"/>
</dbReference>
<dbReference type="RefSeq" id="WP_201327893.1">
    <property type="nucleotide sequence ID" value="NZ_AP017470.1"/>
</dbReference>
<dbReference type="InterPro" id="IPR019734">
    <property type="entry name" value="TPR_rpt"/>
</dbReference>
<evidence type="ECO:0000313" key="4">
    <source>
        <dbReference type="EMBL" id="BBB33582.1"/>
    </source>
</evidence>
<dbReference type="AlphaFoldDB" id="A0A7R6PVU6"/>
<reference evidence="4 5" key="1">
    <citation type="journal article" date="2012" name="Extremophiles">
        <title>Thermotomaculum hydrothermale gen. nov., sp. nov., a novel heterotrophic thermophile within the phylum Acidobacteria from a deep-sea hydrothermal vent chimney in the Southern Okinawa Trough.</title>
        <authorList>
            <person name="Izumi H."/>
            <person name="Nunoura T."/>
            <person name="Miyazaki M."/>
            <person name="Mino S."/>
            <person name="Toki T."/>
            <person name="Takai K."/>
            <person name="Sako Y."/>
            <person name="Sawabe T."/>
            <person name="Nakagawa S."/>
        </authorList>
    </citation>
    <scope>NUCLEOTIDE SEQUENCE [LARGE SCALE GENOMIC DNA]</scope>
    <source>
        <strain evidence="4 5">AC55</strain>
    </source>
</reference>
<accession>A0A7R6PVU6</accession>
<protein>
    <recommendedName>
        <fullName evidence="3">Alkyl hydroperoxide reductase subunit C/ Thiol specific antioxidant domain-containing protein</fullName>
    </recommendedName>
</protein>
<sequence length="375" mass="43681">MKKKIILFLIPLFALNLFAGLKNDYNETLKKLKKEANLIATENELISFNKKVKSTYLNLIKENQSNLTDEEKILAARLLNEIDMPEKALSFLKKVKINKENKNYYYATLGQTYFLSGKYNEAIKSFETINYSQPRVALDFINVGFGLLKREKYQLAKKVFQKVLSAQVNNINVRYFAALGMMEYFELQNKIKEGENYFSEILKTISDKNEKTLIDNVASQLELIGKPAFELSNTVLTFNKDKISISQNKGKYTLIFFFAGRSIGSVIAMPYIDGVYTKYKNRISVIGINLFPKKVDFEKQKKFFTWYITQNKKIKYPVAILENDKTYKDYRVYTLPHFVFIDPEGKISKIFIGFPQRQFNPMLSYLEKIGKNKKK</sequence>
<name>A0A7R6PVU6_9BACT</name>
<evidence type="ECO:0000256" key="2">
    <source>
        <dbReference type="SAM" id="SignalP"/>
    </source>
</evidence>
<evidence type="ECO:0000256" key="1">
    <source>
        <dbReference type="PROSITE-ProRule" id="PRU00339"/>
    </source>
</evidence>
<dbReference type="GO" id="GO:0016491">
    <property type="term" value="F:oxidoreductase activity"/>
    <property type="evidence" value="ECO:0007669"/>
    <property type="project" value="InterPro"/>
</dbReference>
<proteinExistence type="predicted"/>
<keyword evidence="2" id="KW-0732">Signal</keyword>
<feature type="chain" id="PRO_5032526723" description="Alkyl hydroperoxide reductase subunit C/ Thiol specific antioxidant domain-containing protein" evidence="2">
    <location>
        <begin position="20"/>
        <end position="375"/>
    </location>
</feature>
<feature type="repeat" description="TPR" evidence="1">
    <location>
        <begin position="103"/>
        <end position="136"/>
    </location>
</feature>
<dbReference type="Gene3D" id="1.25.40.10">
    <property type="entry name" value="Tetratricopeptide repeat domain"/>
    <property type="match status" value="1"/>
</dbReference>
<organism evidence="4 5">
    <name type="scientific">Thermotomaculum hydrothermale</name>
    <dbReference type="NCBI Taxonomy" id="981385"/>
    <lineage>
        <taxon>Bacteria</taxon>
        <taxon>Pseudomonadati</taxon>
        <taxon>Acidobacteriota</taxon>
        <taxon>Holophagae</taxon>
        <taxon>Thermotomaculales</taxon>
        <taxon>Thermotomaculaceae</taxon>
        <taxon>Thermotomaculum</taxon>
    </lineage>
</organism>
<dbReference type="Proteomes" id="UP000595564">
    <property type="component" value="Chromosome"/>
</dbReference>
<keyword evidence="5" id="KW-1185">Reference proteome</keyword>
<feature type="domain" description="Alkyl hydroperoxide reductase subunit C/ Thiol specific antioxidant" evidence="3">
    <location>
        <begin position="227"/>
        <end position="349"/>
    </location>
</feature>
<dbReference type="PROSITE" id="PS50005">
    <property type="entry name" value="TPR"/>
    <property type="match status" value="1"/>
</dbReference>
<dbReference type="SUPFAM" id="SSF48452">
    <property type="entry name" value="TPR-like"/>
    <property type="match status" value="1"/>
</dbReference>
<dbReference type="Pfam" id="PF00578">
    <property type="entry name" value="AhpC-TSA"/>
    <property type="match status" value="1"/>
</dbReference>
<dbReference type="InterPro" id="IPR050553">
    <property type="entry name" value="Thioredoxin_ResA/DsbE_sf"/>
</dbReference>
<feature type="signal peptide" evidence="2">
    <location>
        <begin position="1"/>
        <end position="19"/>
    </location>
</feature>
<dbReference type="InterPro" id="IPR011990">
    <property type="entry name" value="TPR-like_helical_dom_sf"/>
</dbReference>
<dbReference type="PANTHER" id="PTHR42852:SF13">
    <property type="entry name" value="PROTEIN DIPZ"/>
    <property type="match status" value="1"/>
</dbReference>